<dbReference type="Proteomes" id="UP000178606">
    <property type="component" value="Unassembled WGS sequence"/>
</dbReference>
<evidence type="ECO:0000256" key="6">
    <source>
        <dbReference type="HAMAP-Rule" id="MF_01974"/>
    </source>
</evidence>
<dbReference type="Gene3D" id="3.90.230.10">
    <property type="entry name" value="Creatinase/methionine aminopeptidase superfamily"/>
    <property type="match status" value="1"/>
</dbReference>
<dbReference type="NCBIfam" id="TIGR00500">
    <property type="entry name" value="met_pdase_I"/>
    <property type="match status" value="1"/>
</dbReference>
<dbReference type="PANTHER" id="PTHR43330">
    <property type="entry name" value="METHIONINE AMINOPEPTIDASE"/>
    <property type="match status" value="1"/>
</dbReference>
<comment type="similarity">
    <text evidence="6">Belongs to the peptidase M24A family. Methionine aminopeptidase type 1 subfamily.</text>
</comment>
<organism evidence="9 10">
    <name type="scientific">Handelsmanbacteria sp. (strain RIFCSPLOWO2_12_FULL_64_10)</name>
    <dbReference type="NCBI Taxonomy" id="1817868"/>
    <lineage>
        <taxon>Bacteria</taxon>
        <taxon>Candidatus Handelsmaniibacteriota</taxon>
    </lineage>
</organism>
<dbReference type="SUPFAM" id="SSF55920">
    <property type="entry name" value="Creatinase/aminopeptidase"/>
    <property type="match status" value="1"/>
</dbReference>
<keyword evidence="4 6" id="KW-0479">Metal-binding</keyword>
<comment type="subunit">
    <text evidence="6">Monomer.</text>
</comment>
<feature type="binding site" evidence="6">
    <location>
        <position position="163"/>
    </location>
    <ligand>
        <name>a divalent metal cation</name>
        <dbReference type="ChEBI" id="CHEBI:60240"/>
        <label>2</label>
        <note>catalytic</note>
    </ligand>
</feature>
<gene>
    <name evidence="6" type="primary">map</name>
    <name evidence="9" type="ORF">A3F84_24415</name>
</gene>
<feature type="domain" description="Peptidase M24" evidence="8">
    <location>
        <begin position="1"/>
        <end position="237"/>
    </location>
</feature>
<dbReference type="PROSITE" id="PS00680">
    <property type="entry name" value="MAP_1"/>
    <property type="match status" value="1"/>
</dbReference>
<comment type="function">
    <text evidence="1 6">Removes the N-terminal methionine from nascent proteins. The N-terminal methionine is often cleaved when the second residue in the primary sequence is small and uncharged (Met-Ala-, Cys, Gly, Pro, Ser, Thr, or Val). Requires deformylation of the N(alpha)-formylated initiator methionine before it can be hydrolyzed.</text>
</comment>
<feature type="binding site" evidence="6">
    <location>
        <position position="71"/>
    </location>
    <ligand>
        <name>substrate</name>
    </ligand>
</feature>
<dbReference type="PANTHER" id="PTHR43330:SF27">
    <property type="entry name" value="METHIONINE AMINOPEPTIDASE"/>
    <property type="match status" value="1"/>
</dbReference>
<evidence type="ECO:0000313" key="10">
    <source>
        <dbReference type="Proteomes" id="UP000178606"/>
    </source>
</evidence>
<keyword evidence="3 6" id="KW-0645">Protease</keyword>
<feature type="binding site" evidence="6">
    <location>
        <position position="230"/>
    </location>
    <ligand>
        <name>a divalent metal cation</name>
        <dbReference type="ChEBI" id="CHEBI:60240"/>
        <label>2</label>
        <note>catalytic</note>
    </ligand>
</feature>
<evidence type="ECO:0000313" key="9">
    <source>
        <dbReference type="EMBL" id="OGG45954.1"/>
    </source>
</evidence>
<proteinExistence type="inferred from homology"/>
<feature type="binding site" evidence="6">
    <location>
        <position position="199"/>
    </location>
    <ligand>
        <name>a divalent metal cation</name>
        <dbReference type="ChEBI" id="CHEBI:60240"/>
        <label>2</label>
        <note>catalytic</note>
    </ligand>
</feature>
<evidence type="ECO:0000256" key="3">
    <source>
        <dbReference type="ARBA" id="ARBA00022670"/>
    </source>
</evidence>
<evidence type="ECO:0000256" key="4">
    <source>
        <dbReference type="ARBA" id="ARBA00022723"/>
    </source>
</evidence>
<dbReference type="CDD" id="cd01086">
    <property type="entry name" value="MetAP1"/>
    <property type="match status" value="1"/>
</dbReference>
<feature type="binding site" evidence="6">
    <location>
        <position position="170"/>
    </location>
    <ligand>
        <name>substrate</name>
    </ligand>
</feature>
<feature type="binding site" evidence="6">
    <location>
        <position position="100"/>
    </location>
    <ligand>
        <name>a divalent metal cation</name>
        <dbReference type="ChEBI" id="CHEBI:60240"/>
        <label>1</label>
    </ligand>
</feature>
<dbReference type="PRINTS" id="PR00599">
    <property type="entry name" value="MAPEPTIDASE"/>
</dbReference>
<dbReference type="Pfam" id="PF00557">
    <property type="entry name" value="Peptidase_M24"/>
    <property type="match status" value="1"/>
</dbReference>
<dbReference type="GO" id="GO:0046872">
    <property type="term" value="F:metal ion binding"/>
    <property type="evidence" value="ECO:0007669"/>
    <property type="project" value="UniProtKB-UniRule"/>
</dbReference>
<dbReference type="InterPro" id="IPR036005">
    <property type="entry name" value="Creatinase/aminopeptidase-like"/>
</dbReference>
<accession>A0A1F6C9V5</accession>
<comment type="cofactor">
    <cofactor evidence="6">
        <name>Co(2+)</name>
        <dbReference type="ChEBI" id="CHEBI:48828"/>
    </cofactor>
    <cofactor evidence="6">
        <name>Zn(2+)</name>
        <dbReference type="ChEBI" id="CHEBI:29105"/>
    </cofactor>
    <cofactor evidence="6">
        <name>Mn(2+)</name>
        <dbReference type="ChEBI" id="CHEBI:29035"/>
    </cofactor>
    <cofactor evidence="6">
        <name>Fe(2+)</name>
        <dbReference type="ChEBI" id="CHEBI:29033"/>
    </cofactor>
    <text evidence="6">Binds 2 divalent metal cations per subunit. Has a high-affinity and a low affinity metal-binding site. The true nature of the physiological cofactor is under debate. The enzyme is active with cobalt, zinc, manganese or divalent iron ions. Most likely, methionine aminopeptidases function as mononuclear Fe(2+)-metalloproteases under physiological conditions, and the catalytically relevant metal-binding site has been assigned to the histidine-containing high-affinity site.</text>
</comment>
<feature type="binding site" evidence="6">
    <location>
        <position position="230"/>
    </location>
    <ligand>
        <name>a divalent metal cation</name>
        <dbReference type="ChEBI" id="CHEBI:60240"/>
        <label>1</label>
    </ligand>
</feature>
<dbReference type="InterPro" id="IPR000994">
    <property type="entry name" value="Pept_M24"/>
</dbReference>
<dbReference type="GO" id="GO:0070006">
    <property type="term" value="F:metalloaminopeptidase activity"/>
    <property type="evidence" value="ECO:0007669"/>
    <property type="project" value="UniProtKB-UniRule"/>
</dbReference>
<dbReference type="GO" id="GO:0004239">
    <property type="term" value="F:initiator methionyl aminopeptidase activity"/>
    <property type="evidence" value="ECO:0007669"/>
    <property type="project" value="UniProtKB-UniRule"/>
</dbReference>
<keyword evidence="5 6" id="KW-0378">Hydrolase</keyword>
<comment type="catalytic activity">
    <reaction evidence="6 7">
        <text>Release of N-terminal amino acids, preferentially methionine, from peptides and arylamides.</text>
        <dbReference type="EC" id="3.4.11.18"/>
    </reaction>
</comment>
<evidence type="ECO:0000256" key="1">
    <source>
        <dbReference type="ARBA" id="ARBA00002521"/>
    </source>
</evidence>
<dbReference type="HAMAP" id="MF_01974">
    <property type="entry name" value="MetAP_1"/>
    <property type="match status" value="1"/>
</dbReference>
<dbReference type="InterPro" id="IPR002467">
    <property type="entry name" value="Pept_M24A_MAP1"/>
</dbReference>
<comment type="caution">
    <text evidence="9">The sequence shown here is derived from an EMBL/GenBank/DDBJ whole genome shotgun (WGS) entry which is preliminary data.</text>
</comment>
<sequence length="246" mass="26545">MREAGRIVAHVLARMERIVVPGVTTLDLDREAEKIIRTAGAVPTFKGYVIRPGVPPYPSSICSSVNEEIVHGIPSADRVLVEGDIVGVDVGATLKSYVGDAARTYLVGECAESTKRLVEETRRALDAGIAAMKPGGRLLDVARAIQNVGREGGYGIVRDYCGHGVGRAMHEPPQVPNYVPKRASDYDLELVPGLVLALEPMFCAGTHRTETLDDDWTIVTADRKLSAHWEHTVAVTEDGAQILTIP</sequence>
<dbReference type="GO" id="GO:0005829">
    <property type="term" value="C:cytosol"/>
    <property type="evidence" value="ECO:0007669"/>
    <property type="project" value="TreeGrafter"/>
</dbReference>
<name>A0A1F6C9V5_HANXR</name>
<reference evidence="9 10" key="1">
    <citation type="journal article" date="2016" name="Nat. Commun.">
        <title>Thousands of microbial genomes shed light on interconnected biogeochemical processes in an aquifer system.</title>
        <authorList>
            <person name="Anantharaman K."/>
            <person name="Brown C.T."/>
            <person name="Hug L.A."/>
            <person name="Sharon I."/>
            <person name="Castelle C.J."/>
            <person name="Probst A.J."/>
            <person name="Thomas B.C."/>
            <person name="Singh A."/>
            <person name="Wilkins M.J."/>
            <person name="Karaoz U."/>
            <person name="Brodie E.L."/>
            <person name="Williams K.H."/>
            <person name="Hubbard S.S."/>
            <person name="Banfield J.F."/>
        </authorList>
    </citation>
    <scope>NUCLEOTIDE SEQUENCE [LARGE SCALE GENOMIC DNA]</scope>
    <source>
        <strain evidence="10">RIFCSPLOWO2_12_FULL_64_10</strain>
    </source>
</reference>
<dbReference type="InterPro" id="IPR001714">
    <property type="entry name" value="Pept_M24_MAP"/>
</dbReference>
<feature type="binding site" evidence="6">
    <location>
        <position position="100"/>
    </location>
    <ligand>
        <name>a divalent metal cation</name>
        <dbReference type="ChEBI" id="CHEBI:60240"/>
        <label>2</label>
        <note>catalytic</note>
    </ligand>
</feature>
<dbReference type="AlphaFoldDB" id="A0A1F6C9V5"/>
<dbReference type="EC" id="3.4.11.18" evidence="6 7"/>
<evidence type="ECO:0000259" key="8">
    <source>
        <dbReference type="Pfam" id="PF00557"/>
    </source>
</evidence>
<keyword evidence="2 6" id="KW-0031">Aminopeptidase</keyword>
<dbReference type="EMBL" id="MFKF01000354">
    <property type="protein sequence ID" value="OGG45954.1"/>
    <property type="molecule type" value="Genomic_DNA"/>
</dbReference>
<evidence type="ECO:0000256" key="5">
    <source>
        <dbReference type="ARBA" id="ARBA00022801"/>
    </source>
</evidence>
<dbReference type="GO" id="GO:0006508">
    <property type="term" value="P:proteolysis"/>
    <property type="evidence" value="ECO:0007669"/>
    <property type="project" value="UniProtKB-KW"/>
</dbReference>
<protein>
    <recommendedName>
        <fullName evidence="6 7">Methionine aminopeptidase</fullName>
        <shortName evidence="6">MAP</shortName>
        <shortName evidence="6">MetAP</shortName>
        <ecNumber evidence="6 7">3.4.11.18</ecNumber>
    </recommendedName>
    <alternativeName>
        <fullName evidence="6">Peptidase M</fullName>
    </alternativeName>
</protein>
<evidence type="ECO:0000256" key="2">
    <source>
        <dbReference type="ARBA" id="ARBA00022438"/>
    </source>
</evidence>
<feature type="binding site" evidence="6">
    <location>
        <position position="89"/>
    </location>
    <ligand>
        <name>a divalent metal cation</name>
        <dbReference type="ChEBI" id="CHEBI:60240"/>
        <label>1</label>
    </ligand>
</feature>
<evidence type="ECO:0000256" key="7">
    <source>
        <dbReference type="RuleBase" id="RU003653"/>
    </source>
</evidence>